<reference evidence="5 6" key="1">
    <citation type="journal article" date="2004" name="Nature">
        <title>Genome evolution in yeasts.</title>
        <authorList>
            <consortium name="Genolevures"/>
            <person name="Dujon B."/>
            <person name="Sherman D."/>
            <person name="Fischer G."/>
            <person name="Durrens P."/>
            <person name="Casaregola S."/>
            <person name="Lafontaine I."/>
            <person name="de Montigny J."/>
            <person name="Marck C."/>
            <person name="Neuveglise C."/>
            <person name="Talla E."/>
            <person name="Goffard N."/>
            <person name="Frangeul L."/>
            <person name="Aigle M."/>
            <person name="Anthouard V."/>
            <person name="Babour A."/>
            <person name="Barbe V."/>
            <person name="Barnay S."/>
            <person name="Blanchin S."/>
            <person name="Beckerich J.M."/>
            <person name="Beyne E."/>
            <person name="Bleykasten C."/>
            <person name="Boisrame A."/>
            <person name="Boyer J."/>
            <person name="Cattolico L."/>
            <person name="Confanioleri F."/>
            <person name="de Daruvar A."/>
            <person name="Despons L."/>
            <person name="Fabre E."/>
            <person name="Fairhead C."/>
            <person name="Ferry-Dumazet H."/>
            <person name="Groppi A."/>
            <person name="Hantraye F."/>
            <person name="Hennequin C."/>
            <person name="Jauniaux N."/>
            <person name="Joyet P."/>
            <person name="Kachouri R."/>
            <person name="Kerrest A."/>
            <person name="Koszul R."/>
            <person name="Lemaire M."/>
            <person name="Lesur I."/>
            <person name="Ma L."/>
            <person name="Muller H."/>
            <person name="Nicaud J.M."/>
            <person name="Nikolski M."/>
            <person name="Oztas S."/>
            <person name="Ozier-Kalogeropoulos O."/>
            <person name="Pellenz S."/>
            <person name="Potier S."/>
            <person name="Richard G.F."/>
            <person name="Straub M.L."/>
            <person name="Suleau A."/>
            <person name="Swennene D."/>
            <person name="Tekaia F."/>
            <person name="Wesolowski-Louvel M."/>
            <person name="Westhof E."/>
            <person name="Wirth B."/>
            <person name="Zeniou-Meyer M."/>
            <person name="Zivanovic I."/>
            <person name="Bolotin-Fukuhara M."/>
            <person name="Thierry A."/>
            <person name="Bouchier C."/>
            <person name="Caudron B."/>
            <person name="Scarpelli C."/>
            <person name="Gaillardin C."/>
            <person name="Weissenbach J."/>
            <person name="Wincker P."/>
            <person name="Souciet J.L."/>
        </authorList>
    </citation>
    <scope>NUCLEOTIDE SEQUENCE [LARGE SCALE GENOMIC DNA]</scope>
    <source>
        <strain evidence="6">ATCC 8585 / CBS 2359 / DSM 70799 / NBRC 1267 / NRRL Y-1140 / WM37</strain>
    </source>
</reference>
<dbReference type="SUPFAM" id="SSF143113">
    <property type="entry name" value="NAP-like"/>
    <property type="match status" value="1"/>
</dbReference>
<feature type="compositionally biased region" description="Polar residues" evidence="4">
    <location>
        <begin position="1"/>
        <end position="10"/>
    </location>
</feature>
<dbReference type="Gene3D" id="3.30.1120.90">
    <property type="entry name" value="Nucleosome assembly protein"/>
    <property type="match status" value="1"/>
</dbReference>
<dbReference type="PaxDb" id="284590-Q6CN61"/>
<feature type="compositionally biased region" description="Acidic residues" evidence="4">
    <location>
        <begin position="69"/>
        <end position="91"/>
    </location>
</feature>
<dbReference type="Pfam" id="PF00956">
    <property type="entry name" value="NAP"/>
    <property type="match status" value="1"/>
</dbReference>
<evidence type="ECO:0000256" key="4">
    <source>
        <dbReference type="SAM" id="MobiDB-lite"/>
    </source>
</evidence>
<dbReference type="AlphaFoldDB" id="Q6CN61"/>
<dbReference type="OMA" id="AAECKQN"/>
<keyword evidence="6" id="KW-1185">Reference proteome</keyword>
<dbReference type="Proteomes" id="UP000000598">
    <property type="component" value="Chromosome E"/>
</dbReference>
<dbReference type="HOGENOM" id="CLU_038841_1_0_1"/>
<feature type="region of interest" description="Disordered" evidence="4">
    <location>
        <begin position="372"/>
        <end position="417"/>
    </location>
</feature>
<dbReference type="KEGG" id="kla:KLLA0_E15049g"/>
<dbReference type="InterPro" id="IPR002164">
    <property type="entry name" value="NAP_family"/>
</dbReference>
<evidence type="ECO:0000256" key="1">
    <source>
        <dbReference type="ARBA" id="ARBA00004266"/>
    </source>
</evidence>
<dbReference type="GO" id="GO:0005940">
    <property type="term" value="C:septin ring"/>
    <property type="evidence" value="ECO:0007669"/>
    <property type="project" value="UniProtKB-ARBA"/>
</dbReference>
<dbReference type="SMR" id="Q6CN61"/>
<comment type="similarity">
    <text evidence="2 3">Belongs to the nucleosome assembly protein (NAP) family.</text>
</comment>
<gene>
    <name evidence="5" type="ORF">KLLA0_E15049g</name>
</gene>
<feature type="compositionally biased region" description="Basic and acidic residues" evidence="4">
    <location>
        <begin position="147"/>
        <end position="161"/>
    </location>
</feature>
<proteinExistence type="inferred from homology"/>
<sequence>MSNPIKTSRSSKIDNAPTPHNTPASVLKDSYLRKKQQQQSDQDQDQDDDSEYNESPSLSRINEKLEFLNIDEEDEGEEEEEEEEEEGDEEAFERLPKAVNNRILALKAIQSDLFELEKNFQLEMLELEQKYLQKYKPLHEHRYELITGDKEATEEEIKRGGSLDGEDEHEEEEHDQEPEEGEEEIVGVPCFWLTAMENLPMVSQNVTEADCDVLTYLTNITLEYLTEGKPGFQLIFTFDKENEFFTNETLTKTYYYQSELGYSGDFIYDHAEGETINWVDNDHNVTVEVKRRKQKNKTTKQIRTIEKLTPVESFFNFFDPPKSLDPEEEDDLDEEEIAELESRLAVDYAIGEEIKDKLIPRAVDWFTGAALELEYGDEQEEDDDEFDDQDGEEEEEEDDFANKDALKKVQPPECEQS</sequence>
<dbReference type="GO" id="GO:0006334">
    <property type="term" value="P:nucleosome assembly"/>
    <property type="evidence" value="ECO:0007669"/>
    <property type="project" value="InterPro"/>
</dbReference>
<dbReference type="EMBL" id="CR382125">
    <property type="protein sequence ID" value="CAG99715.1"/>
    <property type="molecule type" value="Genomic_DNA"/>
</dbReference>
<dbReference type="FunCoup" id="Q6CN61">
    <property type="interactions" value="1827"/>
</dbReference>
<evidence type="ECO:0000256" key="2">
    <source>
        <dbReference type="ARBA" id="ARBA00009947"/>
    </source>
</evidence>
<accession>Q6CN61</accession>
<feature type="compositionally biased region" description="Acidic residues" evidence="4">
    <location>
        <begin position="164"/>
        <end position="183"/>
    </location>
</feature>
<evidence type="ECO:0000313" key="6">
    <source>
        <dbReference type="Proteomes" id="UP000000598"/>
    </source>
</evidence>
<dbReference type="GO" id="GO:0005935">
    <property type="term" value="C:cellular bud neck"/>
    <property type="evidence" value="ECO:0007669"/>
    <property type="project" value="UniProtKB-SubCell"/>
</dbReference>
<name>Q6CN61_KLULA</name>
<comment type="subcellular location">
    <subcellularLocation>
        <location evidence="1">Bud neck</location>
    </subcellularLocation>
</comment>
<dbReference type="FunFam" id="1.20.5.1500:FF:000001">
    <property type="entry name" value="Nucleosome assembly protein 1-like 1"/>
    <property type="match status" value="1"/>
</dbReference>
<evidence type="ECO:0000313" key="5">
    <source>
        <dbReference type="EMBL" id="CAG99715.1"/>
    </source>
</evidence>
<dbReference type="STRING" id="284590.Q6CN61"/>
<feature type="compositionally biased region" description="Acidic residues" evidence="4">
    <location>
        <begin position="374"/>
        <end position="399"/>
    </location>
</feature>
<organism evidence="5 6">
    <name type="scientific">Kluyveromyces lactis (strain ATCC 8585 / CBS 2359 / DSM 70799 / NBRC 1267 / NRRL Y-1140 / WM37)</name>
    <name type="common">Yeast</name>
    <name type="synonym">Candida sphaerica</name>
    <dbReference type="NCBI Taxonomy" id="284590"/>
    <lineage>
        <taxon>Eukaryota</taxon>
        <taxon>Fungi</taxon>
        <taxon>Dikarya</taxon>
        <taxon>Ascomycota</taxon>
        <taxon>Saccharomycotina</taxon>
        <taxon>Saccharomycetes</taxon>
        <taxon>Saccharomycetales</taxon>
        <taxon>Saccharomycetaceae</taxon>
        <taxon>Kluyveromyces</taxon>
    </lineage>
</organism>
<dbReference type="eggNOG" id="KOG1507">
    <property type="taxonomic scope" value="Eukaryota"/>
</dbReference>
<dbReference type="Gene3D" id="1.20.5.1500">
    <property type="match status" value="1"/>
</dbReference>
<feature type="compositionally biased region" description="Acidic residues" evidence="4">
    <location>
        <begin position="42"/>
        <end position="52"/>
    </location>
</feature>
<dbReference type="InParanoid" id="Q6CN61"/>
<dbReference type="PANTHER" id="PTHR11875">
    <property type="entry name" value="TESTIS-SPECIFIC Y-ENCODED PROTEIN"/>
    <property type="match status" value="1"/>
</dbReference>
<dbReference type="GO" id="GO:0005634">
    <property type="term" value="C:nucleus"/>
    <property type="evidence" value="ECO:0007669"/>
    <property type="project" value="InterPro"/>
</dbReference>
<dbReference type="InterPro" id="IPR037231">
    <property type="entry name" value="NAP-like_sf"/>
</dbReference>
<evidence type="ECO:0000256" key="3">
    <source>
        <dbReference type="RuleBase" id="RU003876"/>
    </source>
</evidence>
<protein>
    <submittedName>
        <fullName evidence="5">KLLA0E15049p</fullName>
    </submittedName>
</protein>
<feature type="region of interest" description="Disordered" evidence="4">
    <location>
        <begin position="147"/>
        <end position="183"/>
    </location>
</feature>
<dbReference type="FunFam" id="3.30.1120.90:FF:000003">
    <property type="entry name" value="Nucleosome assembly protein"/>
    <property type="match status" value="1"/>
</dbReference>
<feature type="region of interest" description="Disordered" evidence="4">
    <location>
        <begin position="1"/>
        <end position="94"/>
    </location>
</feature>